<evidence type="ECO:0000313" key="2">
    <source>
        <dbReference type="EMBL" id="AWF94701.1"/>
    </source>
</evidence>
<dbReference type="Proteomes" id="UP000320012">
    <property type="component" value="Unassembled WGS sequence"/>
</dbReference>
<dbReference type="eggNOG" id="ENOG502ZXWS">
    <property type="taxonomic scope" value="Bacteria"/>
</dbReference>
<dbReference type="RefSeq" id="WP_010372027.1">
    <property type="nucleotide sequence ID" value="NZ_BJEF01000005.1"/>
</dbReference>
<evidence type="ECO:0000313" key="7">
    <source>
        <dbReference type="Proteomes" id="UP000032287"/>
    </source>
</evidence>
<keyword evidence="1" id="KW-0472">Membrane</keyword>
<dbReference type="GeneID" id="66963178"/>
<evidence type="ECO:0000313" key="8">
    <source>
        <dbReference type="Proteomes" id="UP000032289"/>
    </source>
</evidence>
<gene>
    <name evidence="4" type="ORF">ab3b_01541</name>
    <name evidence="2" type="ORF">B6254_0267</name>
    <name evidence="5" type="ORF">B9D04_05505</name>
    <name evidence="6" type="ORF">FO435_01515</name>
    <name evidence="3" type="ORF">QX99_00542</name>
</gene>
<evidence type="ECO:0000256" key="1">
    <source>
        <dbReference type="SAM" id="Phobius"/>
    </source>
</evidence>
<dbReference type="PATRIC" id="fig|137591.24.peg.1509"/>
<dbReference type="EMBL" id="VNHC01000002">
    <property type="protein sequence ID" value="TVV26666.1"/>
    <property type="molecule type" value="Genomic_DNA"/>
</dbReference>
<reference evidence="6 11" key="4">
    <citation type="submission" date="2019-07" db="EMBL/GenBank/DDBJ databases">
        <title>Genome sequence of Weissella cibaria GK1.</title>
        <authorList>
            <person name="Choi H.-J."/>
        </authorList>
    </citation>
    <scope>NUCLEOTIDE SEQUENCE [LARGE SCALE GENOMIC DNA]</scope>
    <source>
        <strain evidence="6 11">GK1</strain>
    </source>
</reference>
<dbReference type="Pfam" id="PF12459">
    <property type="entry name" value="DltX"/>
    <property type="match status" value="1"/>
</dbReference>
<evidence type="ECO:0000313" key="10">
    <source>
        <dbReference type="Proteomes" id="UP000244870"/>
    </source>
</evidence>
<sequence length="49" mass="5721">MKEEQDVRKTKPVMKFIGQTVFYALVILALIYLYGYSGLGQGHFIYNEF</sequence>
<keyword evidence="1" id="KW-1133">Transmembrane helix</keyword>
<evidence type="ECO:0000313" key="9">
    <source>
        <dbReference type="Proteomes" id="UP000193588"/>
    </source>
</evidence>
<evidence type="ECO:0000313" key="6">
    <source>
        <dbReference type="EMBL" id="TVV26666.1"/>
    </source>
</evidence>
<dbReference type="AlphaFoldDB" id="A0A0D1KF62"/>
<feature type="transmembrane region" description="Helical" evidence="1">
    <location>
        <begin position="21"/>
        <end position="39"/>
    </location>
</feature>
<organism evidence="4 8">
    <name type="scientific">Weissella cibaria</name>
    <dbReference type="NCBI Taxonomy" id="137591"/>
    <lineage>
        <taxon>Bacteria</taxon>
        <taxon>Bacillati</taxon>
        <taxon>Bacillota</taxon>
        <taxon>Bacilli</taxon>
        <taxon>Lactobacillales</taxon>
        <taxon>Lactobacillaceae</taxon>
        <taxon>Weissella</taxon>
    </lineage>
</organism>
<protein>
    <submittedName>
        <fullName evidence="4">D-Ala-teichoic acid biosynthesis protein</fullName>
    </submittedName>
    <submittedName>
        <fullName evidence="5">Teichoic acid D-Ala incorporation-associated protein DltX</fullName>
    </submittedName>
</protein>
<reference evidence="4 7" key="1">
    <citation type="journal article" date="2015" name="Microbiology (Mosc.)">
        <title>Genomics of the Weissella cibaria species with an examination of its metabolic traits.</title>
        <authorList>
            <person name="Lynch K.M."/>
            <person name="Lucid A."/>
            <person name="Arendt E.K."/>
            <person name="Sleator R.D."/>
            <person name="Lucey B."/>
            <person name="Coffey A."/>
        </authorList>
    </citation>
    <scope>NUCLEOTIDE SEQUENCE [LARGE SCALE GENOMIC DNA]</scope>
    <source>
        <strain evidence="4">AB3b</strain>
        <strain evidence="3 7">MG1</strain>
    </source>
</reference>
<evidence type="ECO:0000313" key="4">
    <source>
        <dbReference type="EMBL" id="KIU23529.1"/>
    </source>
</evidence>
<dbReference type="Proteomes" id="UP000193588">
    <property type="component" value="Unassembled WGS sequence"/>
</dbReference>
<dbReference type="EMBL" id="NDXJ01000006">
    <property type="protein sequence ID" value="OSP89542.1"/>
    <property type="molecule type" value="Genomic_DNA"/>
</dbReference>
<dbReference type="Proteomes" id="UP000032289">
    <property type="component" value="Unassembled WGS sequence"/>
</dbReference>
<keyword evidence="1" id="KW-0812">Transmembrane</keyword>
<reference evidence="5 9" key="2">
    <citation type="submission" date="2017-04" db="EMBL/GenBank/DDBJ databases">
        <title>The genome sequence of Weissella cibaria isolated from wild Drosophila.</title>
        <authorList>
            <person name="Ricks N.J."/>
            <person name="Carroll C."/>
            <person name="Walters A."/>
            <person name="Newell P.D."/>
            <person name="Chaston J.M."/>
        </authorList>
    </citation>
    <scope>NUCLEOTIDE SEQUENCE [LARGE SCALE GENOMIC DNA]</scope>
    <source>
        <strain evidence="5 9">DmW_103</strain>
    </source>
</reference>
<dbReference type="EMBL" id="CP020928">
    <property type="protein sequence ID" value="AWF94701.1"/>
    <property type="molecule type" value="Genomic_DNA"/>
</dbReference>
<reference evidence="2 10" key="3">
    <citation type="submission" date="2017-04" db="EMBL/GenBank/DDBJ databases">
        <title>Weissella cibaria strain m2 complete genome.</title>
        <authorList>
            <person name="Pan Q."/>
            <person name="Tan M."/>
            <person name="Yao F."/>
            <person name="Su S."/>
        </authorList>
    </citation>
    <scope>NUCLEOTIDE SEQUENCE [LARGE SCALE GENOMIC DNA]</scope>
    <source>
        <strain evidence="2 10">M2</strain>
    </source>
</reference>
<proteinExistence type="predicted"/>
<dbReference type="Proteomes" id="UP000032287">
    <property type="component" value="Unassembled WGS sequence"/>
</dbReference>
<dbReference type="InterPro" id="IPR021008">
    <property type="entry name" value="DltX"/>
</dbReference>
<name>A0A0D1KF62_9LACO</name>
<evidence type="ECO:0000313" key="3">
    <source>
        <dbReference type="EMBL" id="KIU21854.1"/>
    </source>
</evidence>
<dbReference type="EMBL" id="JWHT01000034">
    <property type="protein sequence ID" value="KIU23529.1"/>
    <property type="molecule type" value="Genomic_DNA"/>
</dbReference>
<dbReference type="KEGG" id="wcb:AO080_00615"/>
<evidence type="ECO:0000313" key="11">
    <source>
        <dbReference type="Proteomes" id="UP000320012"/>
    </source>
</evidence>
<evidence type="ECO:0000313" key="5">
    <source>
        <dbReference type="EMBL" id="OSP89542.1"/>
    </source>
</evidence>
<dbReference type="Proteomes" id="UP000244870">
    <property type="component" value="Chromosome"/>
</dbReference>
<dbReference type="STRING" id="137591.AO080_00615"/>
<dbReference type="EMBL" id="JWHU01000006">
    <property type="protein sequence ID" value="KIU21854.1"/>
    <property type="molecule type" value="Genomic_DNA"/>
</dbReference>
<accession>A0A0D1KF62</accession>
<keyword evidence="7" id="KW-1185">Reference proteome</keyword>